<sequence>MKLVELKKVIETLELLKDKYEELKLLIADQVRDDEIEEAIANFEELNEIKKAIEQMENLKVQI</sequence>
<dbReference type="AlphaFoldDB" id="A0A6I6UW33"/>
<name>A0A6I6UW33_9BACI</name>
<evidence type="ECO:0000313" key="3">
    <source>
        <dbReference type="Proteomes" id="UP000465062"/>
    </source>
</evidence>
<organism evidence="2 3">
    <name type="scientific">Rossellomorea vietnamensis</name>
    <dbReference type="NCBI Taxonomy" id="218284"/>
    <lineage>
        <taxon>Bacteria</taxon>
        <taxon>Bacillati</taxon>
        <taxon>Bacillota</taxon>
        <taxon>Bacilli</taxon>
        <taxon>Bacillales</taxon>
        <taxon>Bacillaceae</taxon>
        <taxon>Rossellomorea</taxon>
    </lineage>
</organism>
<evidence type="ECO:0000313" key="2">
    <source>
        <dbReference type="EMBL" id="QHE63981.1"/>
    </source>
</evidence>
<reference evidence="2 3" key="1">
    <citation type="submission" date="2019-06" db="EMBL/GenBank/DDBJ databases">
        <title>An operon consisting of a P-type ATPase gene and a transcriptional regular gene given the different cadmium resistance in Bacillus vietamensis 151-6 and Bacillus marisflavi 151-25.</title>
        <authorList>
            <person name="Yu X."/>
        </authorList>
    </citation>
    <scope>NUCLEOTIDE SEQUENCE [LARGE SCALE GENOMIC DNA]</scope>
    <source>
        <strain evidence="2 3">151-6</strain>
        <plasmid evidence="2 3">p6</plasmid>
    </source>
</reference>
<dbReference type="Proteomes" id="UP000465062">
    <property type="component" value="Plasmid p6"/>
</dbReference>
<proteinExistence type="predicted"/>
<keyword evidence="2" id="KW-0614">Plasmid</keyword>
<geneLocation type="plasmid" evidence="2 3">
    <name>p6</name>
</geneLocation>
<protein>
    <submittedName>
        <fullName evidence="2">Uncharacterized protein</fullName>
    </submittedName>
</protein>
<gene>
    <name evidence="2" type="ORF">FHE72_23610</name>
</gene>
<dbReference type="RefSeq" id="WP_159363404.1">
    <property type="nucleotide sequence ID" value="NZ_CP047395.1"/>
</dbReference>
<evidence type="ECO:0000256" key="1">
    <source>
        <dbReference type="SAM" id="Coils"/>
    </source>
</evidence>
<dbReference type="KEGG" id="bvq:FHE72_23610"/>
<feature type="coiled-coil region" evidence="1">
    <location>
        <begin position="3"/>
        <end position="62"/>
    </location>
</feature>
<keyword evidence="1" id="KW-0175">Coiled coil</keyword>
<accession>A0A6I6UW33</accession>
<dbReference type="EMBL" id="CP047395">
    <property type="protein sequence ID" value="QHE63981.1"/>
    <property type="molecule type" value="Genomic_DNA"/>
</dbReference>